<name>A0A5S4FA83_9ACTN</name>
<proteinExistence type="predicted"/>
<comment type="caution">
    <text evidence="1">The sequence shown here is derived from an EMBL/GenBank/DDBJ whole genome shotgun (WGS) entry which is preliminary data.</text>
</comment>
<keyword evidence="2" id="KW-1185">Reference proteome</keyword>
<sequence>MDWLTRQQVNDRADLSHDSRLLLLTVFPLLDDLTRDLHVSTGWSGAQHLAGQADITPHRRQQYFSLDGWSDAVSHPGKGQ</sequence>
<dbReference type="AlphaFoldDB" id="A0A5S4FA83"/>
<accession>A0A5S4FA83</accession>
<organism evidence="1 2">
    <name type="scientific">Nonomuraea turkmeniaca</name>
    <dbReference type="NCBI Taxonomy" id="103838"/>
    <lineage>
        <taxon>Bacteria</taxon>
        <taxon>Bacillati</taxon>
        <taxon>Actinomycetota</taxon>
        <taxon>Actinomycetes</taxon>
        <taxon>Streptosporangiales</taxon>
        <taxon>Streptosporangiaceae</taxon>
        <taxon>Nonomuraea</taxon>
    </lineage>
</organism>
<dbReference type="Proteomes" id="UP000309128">
    <property type="component" value="Unassembled WGS sequence"/>
</dbReference>
<gene>
    <name evidence="1" type="ORF">ETD86_29400</name>
</gene>
<evidence type="ECO:0000313" key="2">
    <source>
        <dbReference type="Proteomes" id="UP000309128"/>
    </source>
</evidence>
<evidence type="ECO:0000313" key="1">
    <source>
        <dbReference type="EMBL" id="TMR14065.1"/>
    </source>
</evidence>
<dbReference type="EMBL" id="VCKY01000114">
    <property type="protein sequence ID" value="TMR14065.1"/>
    <property type="molecule type" value="Genomic_DNA"/>
</dbReference>
<protein>
    <submittedName>
        <fullName evidence="1">Uncharacterized protein</fullName>
    </submittedName>
</protein>
<reference evidence="1 2" key="1">
    <citation type="submission" date="2019-05" db="EMBL/GenBank/DDBJ databases">
        <title>Draft genome sequence of Nonomuraea turkmeniaca DSM 43926.</title>
        <authorList>
            <person name="Saricaoglu S."/>
            <person name="Isik K."/>
        </authorList>
    </citation>
    <scope>NUCLEOTIDE SEQUENCE [LARGE SCALE GENOMIC DNA]</scope>
    <source>
        <strain evidence="1 2">DSM 43926</strain>
    </source>
</reference>